<comment type="caution">
    <text evidence="2">The sequence shown here is derived from an EMBL/GenBank/DDBJ whole genome shotgun (WGS) entry which is preliminary data.</text>
</comment>
<feature type="region of interest" description="Disordered" evidence="1">
    <location>
        <begin position="1"/>
        <end position="27"/>
    </location>
</feature>
<feature type="compositionally biased region" description="Polar residues" evidence="1">
    <location>
        <begin position="1"/>
        <end position="15"/>
    </location>
</feature>
<gene>
    <name evidence="2" type="ORF">KXQ929_LOCUS47619</name>
</gene>
<evidence type="ECO:0000313" key="3">
    <source>
        <dbReference type="Proteomes" id="UP000663868"/>
    </source>
</evidence>
<organism evidence="2 3">
    <name type="scientific">Adineta steineri</name>
    <dbReference type="NCBI Taxonomy" id="433720"/>
    <lineage>
        <taxon>Eukaryota</taxon>
        <taxon>Metazoa</taxon>
        <taxon>Spiralia</taxon>
        <taxon>Gnathifera</taxon>
        <taxon>Rotifera</taxon>
        <taxon>Eurotatoria</taxon>
        <taxon>Bdelloidea</taxon>
        <taxon>Adinetida</taxon>
        <taxon>Adinetidae</taxon>
        <taxon>Adineta</taxon>
    </lineage>
</organism>
<feature type="non-terminal residue" evidence="2">
    <location>
        <position position="27"/>
    </location>
</feature>
<sequence>TSPSTVDRIEQTISQRECALDSTPARR</sequence>
<name>A0A820KFZ6_9BILA</name>
<dbReference type="EMBL" id="CAJOBB010017464">
    <property type="protein sequence ID" value="CAF4339327.1"/>
    <property type="molecule type" value="Genomic_DNA"/>
</dbReference>
<accession>A0A820KFZ6</accession>
<dbReference type="Proteomes" id="UP000663868">
    <property type="component" value="Unassembled WGS sequence"/>
</dbReference>
<evidence type="ECO:0000313" key="2">
    <source>
        <dbReference type="EMBL" id="CAF4339327.1"/>
    </source>
</evidence>
<feature type="non-terminal residue" evidence="2">
    <location>
        <position position="1"/>
    </location>
</feature>
<proteinExistence type="predicted"/>
<dbReference type="AlphaFoldDB" id="A0A820KFZ6"/>
<evidence type="ECO:0000256" key="1">
    <source>
        <dbReference type="SAM" id="MobiDB-lite"/>
    </source>
</evidence>
<protein>
    <submittedName>
        <fullName evidence="2">Uncharacterized protein</fullName>
    </submittedName>
</protein>
<reference evidence="2" key="1">
    <citation type="submission" date="2021-02" db="EMBL/GenBank/DDBJ databases">
        <authorList>
            <person name="Nowell W R."/>
        </authorList>
    </citation>
    <scope>NUCLEOTIDE SEQUENCE</scope>
</reference>